<protein>
    <submittedName>
        <fullName evidence="1">Uncharacterized protein</fullName>
    </submittedName>
</protein>
<name>C4WEP6_9HYPH</name>
<evidence type="ECO:0000313" key="1">
    <source>
        <dbReference type="EMBL" id="EEQ94681.1"/>
    </source>
</evidence>
<evidence type="ECO:0000313" key="2">
    <source>
        <dbReference type="Proteomes" id="UP000004386"/>
    </source>
</evidence>
<proteinExistence type="predicted"/>
<dbReference type="AlphaFoldDB" id="C4WEP6"/>
<sequence>MKYLFNWRWKERTPVVQKTLKKENPANNEPGFETDP</sequence>
<organism evidence="1 2">
    <name type="scientific">Brucella intermedia LMG 3301</name>
    <dbReference type="NCBI Taxonomy" id="641118"/>
    <lineage>
        <taxon>Bacteria</taxon>
        <taxon>Pseudomonadati</taxon>
        <taxon>Pseudomonadota</taxon>
        <taxon>Alphaproteobacteria</taxon>
        <taxon>Hyphomicrobiales</taxon>
        <taxon>Brucellaceae</taxon>
        <taxon>Brucella/Ochrobactrum group</taxon>
        <taxon>Brucella</taxon>
    </lineage>
</organism>
<dbReference type="Proteomes" id="UP000004386">
    <property type="component" value="Unassembled WGS sequence"/>
</dbReference>
<comment type="caution">
    <text evidence="1">The sequence shown here is derived from an EMBL/GenBank/DDBJ whole genome shotgun (WGS) entry which is preliminary data.</text>
</comment>
<reference evidence="1 2" key="1">
    <citation type="submission" date="2009-05" db="EMBL/GenBank/DDBJ databases">
        <authorList>
            <person name="Setubal J.C."/>
            <person name="Boyle S."/>
            <person name="Crasta O.R."/>
            <person name="Gillespie J.J."/>
            <person name="Kenyon R.W."/>
            <person name="Lu J."/>
            <person name="Mane S."/>
            <person name="Nagrani S."/>
            <person name="Shallom J.M."/>
            <person name="Shallom S."/>
            <person name="Shukla M."/>
            <person name="Snyder E.E."/>
            <person name="Sobral B.W."/>
            <person name="Wattam A.R."/>
            <person name="Will R."/>
            <person name="Williams K."/>
            <person name="Yoo H."/>
            <person name="Munk C."/>
            <person name="Tapia R."/>
            <person name="Green L."/>
            <person name="Rogers Y."/>
            <person name="Detter J.C."/>
            <person name="Bruce D."/>
            <person name="Brettin T.S."/>
            <person name="Tsolis R."/>
        </authorList>
    </citation>
    <scope>NUCLEOTIDE SEQUENCE [LARGE SCALE GENOMIC DNA]</scope>
    <source>
        <strain evidence="1 2">LMG 3301</strain>
    </source>
</reference>
<gene>
    <name evidence="1" type="ORF">OINT_1000002</name>
</gene>
<dbReference type="HOGENOM" id="CLU_3357346_0_0_5"/>
<accession>C4WEP6</accession>
<dbReference type="EMBL" id="ACQA01000001">
    <property type="protein sequence ID" value="EEQ94681.1"/>
    <property type="molecule type" value="Genomic_DNA"/>
</dbReference>